<dbReference type="GO" id="GO:0004601">
    <property type="term" value="F:peroxidase activity"/>
    <property type="evidence" value="ECO:0007669"/>
    <property type="project" value="InterPro"/>
</dbReference>
<dbReference type="GO" id="GO:0006979">
    <property type="term" value="P:response to oxidative stress"/>
    <property type="evidence" value="ECO:0007669"/>
    <property type="project" value="InterPro"/>
</dbReference>
<sequence length="170" mass="18416">RTVISPATAMVSRWPSREKISSLALRNLLRGVQQGLPSGQAVARAMGLDPLSDKDLRIGKATCEDMDENRAITAYGDSFNGNTPLWTYVLAEAQAHWVADVKAMNAPDAIRDAHPSLLGPVGGRLVAETIIALMMEDETSLLRAGRGWQPAYQDKGVFTMRELLKAAGRA</sequence>
<gene>
    <name evidence="1" type="ORF">VZ95_07820</name>
</gene>
<dbReference type="EMBL" id="LAJY01000173">
    <property type="protein sequence ID" value="KJV10002.1"/>
    <property type="molecule type" value="Genomic_DNA"/>
</dbReference>
<dbReference type="GO" id="GO:0020037">
    <property type="term" value="F:heme binding"/>
    <property type="evidence" value="ECO:0007669"/>
    <property type="project" value="InterPro"/>
</dbReference>
<evidence type="ECO:0000313" key="2">
    <source>
        <dbReference type="Proteomes" id="UP000033774"/>
    </source>
</evidence>
<dbReference type="InterPro" id="IPR010255">
    <property type="entry name" value="Haem_peroxidase_sf"/>
</dbReference>
<name>A0A0F3ITP7_9PROT</name>
<dbReference type="RefSeq" id="WP_045775353.1">
    <property type="nucleotide sequence ID" value="NZ_LAJY01000173.1"/>
</dbReference>
<feature type="non-terminal residue" evidence="1">
    <location>
        <position position="1"/>
    </location>
</feature>
<keyword evidence="2" id="KW-1185">Reference proteome</keyword>
<accession>A0A0F3ITP7</accession>
<comment type="caution">
    <text evidence="1">The sequence shown here is derived from an EMBL/GenBank/DDBJ whole genome shotgun (WGS) entry which is preliminary data.</text>
</comment>
<dbReference type="Proteomes" id="UP000033774">
    <property type="component" value="Unassembled WGS sequence"/>
</dbReference>
<protein>
    <submittedName>
        <fullName evidence="1">Uncharacterized protein</fullName>
    </submittedName>
</protein>
<evidence type="ECO:0000313" key="1">
    <source>
        <dbReference type="EMBL" id="KJV10002.1"/>
    </source>
</evidence>
<dbReference type="SUPFAM" id="SSF48113">
    <property type="entry name" value="Heme-dependent peroxidases"/>
    <property type="match status" value="1"/>
</dbReference>
<organism evidence="1 2">
    <name type="scientific">Elstera litoralis</name>
    <dbReference type="NCBI Taxonomy" id="552518"/>
    <lineage>
        <taxon>Bacteria</taxon>
        <taxon>Pseudomonadati</taxon>
        <taxon>Pseudomonadota</taxon>
        <taxon>Alphaproteobacteria</taxon>
        <taxon>Rhodospirillales</taxon>
        <taxon>Rhodospirillaceae</taxon>
        <taxon>Elstera</taxon>
    </lineage>
</organism>
<reference evidence="1 2" key="1">
    <citation type="submission" date="2015-03" db="EMBL/GenBank/DDBJ databases">
        <title>Draft genome sequence of Elstera litoralis.</title>
        <authorList>
            <person name="Rahalkar M.C."/>
            <person name="Dhakephalkar P.K."/>
            <person name="Pore S.D."/>
            <person name="Arora P."/>
            <person name="Kapse N.G."/>
            <person name="Pandit P.S."/>
        </authorList>
    </citation>
    <scope>NUCLEOTIDE SEQUENCE [LARGE SCALE GENOMIC DNA]</scope>
    <source>
        <strain evidence="1 2">Dia-1</strain>
    </source>
</reference>
<proteinExistence type="predicted"/>
<dbReference type="AlphaFoldDB" id="A0A0F3ITP7"/>